<dbReference type="EMBL" id="JAUOQI010000018">
    <property type="protein sequence ID" value="MDO6579345.1"/>
    <property type="molecule type" value="Genomic_DNA"/>
</dbReference>
<evidence type="ECO:0000256" key="3">
    <source>
        <dbReference type="ARBA" id="ARBA00049244"/>
    </source>
</evidence>
<dbReference type="InterPro" id="IPR050238">
    <property type="entry name" value="DNA_Rep/Repair_Clamp_Loader"/>
</dbReference>
<evidence type="ECO:0000313" key="5">
    <source>
        <dbReference type="Proteomes" id="UP001170717"/>
    </source>
</evidence>
<comment type="catalytic activity">
    <reaction evidence="3">
        <text>DNA(n) + a 2'-deoxyribonucleoside 5'-triphosphate = DNA(n+1) + diphosphate</text>
        <dbReference type="Rhea" id="RHEA:22508"/>
        <dbReference type="Rhea" id="RHEA-COMP:17339"/>
        <dbReference type="Rhea" id="RHEA-COMP:17340"/>
        <dbReference type="ChEBI" id="CHEBI:33019"/>
        <dbReference type="ChEBI" id="CHEBI:61560"/>
        <dbReference type="ChEBI" id="CHEBI:173112"/>
        <dbReference type="EC" id="2.7.7.7"/>
    </reaction>
</comment>
<dbReference type="Gene3D" id="3.40.50.300">
    <property type="entry name" value="P-loop containing nucleotide triphosphate hydrolases"/>
    <property type="match status" value="1"/>
</dbReference>
<gene>
    <name evidence="4" type="ORF">Q4527_18250</name>
</gene>
<reference evidence="4" key="1">
    <citation type="submission" date="2023-07" db="EMBL/GenBank/DDBJ databases">
        <title>Genome content predicts the carbon catabolic preferences of heterotrophic bacteria.</title>
        <authorList>
            <person name="Gralka M."/>
        </authorList>
    </citation>
    <scope>NUCLEOTIDE SEQUENCE</scope>
    <source>
        <strain evidence="4">F2M12</strain>
    </source>
</reference>
<protein>
    <recommendedName>
        <fullName evidence="1">DNA-directed DNA polymerase</fullName>
        <ecNumber evidence="1">2.7.7.7</ecNumber>
    </recommendedName>
</protein>
<proteinExistence type="predicted"/>
<evidence type="ECO:0000256" key="2">
    <source>
        <dbReference type="ARBA" id="ARBA00022932"/>
    </source>
</evidence>
<evidence type="ECO:0000313" key="4">
    <source>
        <dbReference type="EMBL" id="MDO6579345.1"/>
    </source>
</evidence>
<dbReference type="PANTHER" id="PTHR11669:SF8">
    <property type="entry name" value="DNA POLYMERASE III SUBUNIT DELTA"/>
    <property type="match status" value="1"/>
</dbReference>
<keyword evidence="4" id="KW-0548">Nucleotidyltransferase</keyword>
<dbReference type="Proteomes" id="UP001170717">
    <property type="component" value="Unassembled WGS sequence"/>
</dbReference>
<comment type="caution">
    <text evidence="4">The sequence shown here is derived from an EMBL/GenBank/DDBJ whole genome shotgun (WGS) entry which is preliminary data.</text>
</comment>
<dbReference type="InterPro" id="IPR027417">
    <property type="entry name" value="P-loop_NTPase"/>
</dbReference>
<dbReference type="Pfam" id="PF13177">
    <property type="entry name" value="DNA_pol3_delta2"/>
    <property type="match status" value="1"/>
</dbReference>
<dbReference type="EC" id="2.7.7.7" evidence="1"/>
<dbReference type="GO" id="GO:0006261">
    <property type="term" value="P:DNA-templated DNA replication"/>
    <property type="evidence" value="ECO:0007669"/>
    <property type="project" value="TreeGrafter"/>
</dbReference>
<dbReference type="SUPFAM" id="SSF52540">
    <property type="entry name" value="P-loop containing nucleoside triphosphate hydrolases"/>
    <property type="match status" value="1"/>
</dbReference>
<organism evidence="4 5">
    <name type="scientific">Alteromonas stellipolaris</name>
    <dbReference type="NCBI Taxonomy" id="233316"/>
    <lineage>
        <taxon>Bacteria</taxon>
        <taxon>Pseudomonadati</taxon>
        <taxon>Pseudomonadota</taxon>
        <taxon>Gammaproteobacteria</taxon>
        <taxon>Alteromonadales</taxon>
        <taxon>Alteromonadaceae</taxon>
        <taxon>Alteromonas/Salinimonas group</taxon>
        <taxon>Alteromonas</taxon>
    </lineage>
</organism>
<dbReference type="GO" id="GO:0009360">
    <property type="term" value="C:DNA polymerase III complex"/>
    <property type="evidence" value="ECO:0007669"/>
    <property type="project" value="TreeGrafter"/>
</dbReference>
<accession>A0AAW7Z7R0</accession>
<sequence length="298" mass="32736">MQSGQMLPWFSDTYNELLVRYFNNKLHHALLFIGAKGIGKAKLVAGLSDTLLCKKPTPQGACNACQSCHLRLAGNHPDFYVLESEKQLGVDKIREGIAKLSGTAQMGGNKVLVIPVADSMTEAAANALLKTLEEPTNNTYLLLITDSLNRIMPTILSRCEKHSLGLPDVQSSLAYLQQQGVQDASEALLEAYGYAPLRLEAALNSESDFNYRTFTDGMGALLASSGSQQLLALANKWQSDAVQVATWCQHMAHKAYVECQQVQDYARYRACVEAVKTLQHPGVNKSMVLVSILKQFQR</sequence>
<keyword evidence="4" id="KW-0808">Transferase</keyword>
<dbReference type="PANTHER" id="PTHR11669">
    <property type="entry name" value="REPLICATION FACTOR C / DNA POLYMERASE III GAMMA-TAU SUBUNIT"/>
    <property type="match status" value="1"/>
</dbReference>
<name>A0AAW7Z7R0_9ALTE</name>
<evidence type="ECO:0000256" key="1">
    <source>
        <dbReference type="ARBA" id="ARBA00012417"/>
    </source>
</evidence>
<dbReference type="AlphaFoldDB" id="A0AAW7Z7R0"/>
<dbReference type="GO" id="GO:0003887">
    <property type="term" value="F:DNA-directed DNA polymerase activity"/>
    <property type="evidence" value="ECO:0007669"/>
    <property type="project" value="UniProtKB-KW"/>
</dbReference>
<dbReference type="RefSeq" id="WP_303538972.1">
    <property type="nucleotide sequence ID" value="NZ_JAUOQI010000018.1"/>
</dbReference>
<keyword evidence="2" id="KW-0239">DNA-directed DNA polymerase</keyword>